<name>A0A1E5UJC7_9POAL</name>
<keyword evidence="2 6" id="KW-0031">Aminopeptidase</keyword>
<dbReference type="InterPro" id="IPR011356">
    <property type="entry name" value="Leucine_aapep/pepB"/>
</dbReference>
<evidence type="ECO:0000256" key="3">
    <source>
        <dbReference type="ARBA" id="ARBA00022670"/>
    </source>
</evidence>
<evidence type="ECO:0000256" key="1">
    <source>
        <dbReference type="ARBA" id="ARBA00009528"/>
    </source>
</evidence>
<dbReference type="GO" id="GO:0070006">
    <property type="term" value="F:metalloaminopeptidase activity"/>
    <property type="evidence" value="ECO:0007669"/>
    <property type="project" value="InterPro"/>
</dbReference>
<dbReference type="Gene3D" id="3.40.630.10">
    <property type="entry name" value="Zn peptidases"/>
    <property type="match status" value="1"/>
</dbReference>
<dbReference type="InterPro" id="IPR000819">
    <property type="entry name" value="Peptidase_M17_C"/>
</dbReference>
<protein>
    <submittedName>
        <fullName evidence="6">Leucine aminopeptidase 2, chloroplastic</fullName>
    </submittedName>
</protein>
<dbReference type="PANTHER" id="PTHR11963:SF23">
    <property type="entry name" value="CYTOSOL AMINOPEPTIDASE"/>
    <property type="match status" value="1"/>
</dbReference>
<dbReference type="STRING" id="888268.A0A1E5UJC7"/>
<proteinExistence type="inferred from homology"/>
<feature type="domain" description="Cytosol aminopeptidase" evidence="5">
    <location>
        <begin position="220"/>
        <end position="427"/>
    </location>
</feature>
<dbReference type="GO" id="GO:0006508">
    <property type="term" value="P:proteolysis"/>
    <property type="evidence" value="ECO:0007669"/>
    <property type="project" value="UniProtKB-KW"/>
</dbReference>
<evidence type="ECO:0000313" key="6">
    <source>
        <dbReference type="EMBL" id="OEL12971.1"/>
    </source>
</evidence>
<dbReference type="InterPro" id="IPR042201">
    <property type="entry name" value="FH2_Formin_sf"/>
</dbReference>
<dbReference type="PANTHER" id="PTHR11963">
    <property type="entry name" value="LEUCINE AMINOPEPTIDASE-RELATED"/>
    <property type="match status" value="1"/>
</dbReference>
<dbReference type="InterPro" id="IPR043472">
    <property type="entry name" value="Macro_dom-like"/>
</dbReference>
<dbReference type="PRINTS" id="PR00481">
    <property type="entry name" value="LAMNOPPTDASE"/>
</dbReference>
<dbReference type="AlphaFoldDB" id="A0A1E5UJC7"/>
<reference evidence="6 7" key="1">
    <citation type="submission" date="2016-09" db="EMBL/GenBank/DDBJ databases">
        <title>The draft genome of Dichanthelium oligosanthes: A C3 panicoid grass species.</title>
        <authorList>
            <person name="Studer A.J."/>
            <person name="Schnable J.C."/>
            <person name="Brutnell T.P."/>
        </authorList>
    </citation>
    <scope>NUCLEOTIDE SEQUENCE [LARGE SCALE GENOMIC DNA]</scope>
    <source>
        <strain evidence="7">cv. Kellogg 1175</strain>
        <tissue evidence="6">Leaf</tissue>
    </source>
</reference>
<dbReference type="SUPFAM" id="SSF101447">
    <property type="entry name" value="Formin homology 2 domain (FH2 domain)"/>
    <property type="match status" value="1"/>
</dbReference>
<dbReference type="Gene3D" id="3.40.220.10">
    <property type="entry name" value="Leucine Aminopeptidase, subunit E, domain 1"/>
    <property type="match status" value="1"/>
</dbReference>
<accession>A0A1E5UJC7</accession>
<dbReference type="OrthoDB" id="412814at2759"/>
<organism evidence="6 7">
    <name type="scientific">Dichanthelium oligosanthes</name>
    <dbReference type="NCBI Taxonomy" id="888268"/>
    <lineage>
        <taxon>Eukaryota</taxon>
        <taxon>Viridiplantae</taxon>
        <taxon>Streptophyta</taxon>
        <taxon>Embryophyta</taxon>
        <taxon>Tracheophyta</taxon>
        <taxon>Spermatophyta</taxon>
        <taxon>Magnoliopsida</taxon>
        <taxon>Liliopsida</taxon>
        <taxon>Poales</taxon>
        <taxon>Poaceae</taxon>
        <taxon>PACMAD clade</taxon>
        <taxon>Panicoideae</taxon>
        <taxon>Panicodae</taxon>
        <taxon>Paniceae</taxon>
        <taxon>Dichantheliinae</taxon>
        <taxon>Dichanthelium</taxon>
    </lineage>
</organism>
<gene>
    <name evidence="6" type="ORF">BAE44_0026009</name>
</gene>
<dbReference type="GO" id="GO:0030145">
    <property type="term" value="F:manganese ion binding"/>
    <property type="evidence" value="ECO:0007669"/>
    <property type="project" value="InterPro"/>
</dbReference>
<dbReference type="Proteomes" id="UP000095767">
    <property type="component" value="Unassembled WGS sequence"/>
</dbReference>
<keyword evidence="7" id="KW-1185">Reference proteome</keyword>
<dbReference type="SUPFAM" id="SSF53187">
    <property type="entry name" value="Zn-dependent exopeptidases"/>
    <property type="match status" value="1"/>
</dbReference>
<keyword evidence="3" id="KW-0645">Protease</keyword>
<dbReference type="Pfam" id="PF00883">
    <property type="entry name" value="Peptidase_M17"/>
    <property type="match status" value="1"/>
</dbReference>
<dbReference type="GO" id="GO:0005737">
    <property type="term" value="C:cytoplasm"/>
    <property type="evidence" value="ECO:0007669"/>
    <property type="project" value="InterPro"/>
</dbReference>
<keyword evidence="4" id="KW-0378">Hydrolase</keyword>
<comment type="caution">
    <text evidence="6">The sequence shown here is derived from an EMBL/GenBank/DDBJ whole genome shotgun (WGS) entry which is preliminary data.</text>
</comment>
<sequence length="529" mass="57532">MLDSSMVVLFVSLTVEVKTDTTKGAGRRNASNFISKKEMQAITIGLEKVEQELATSERRFFFSFQKLKEFLADAQAEGRSLTLLYSSAGKSADSLAHYFGEDLVRCPFEQGILLIRFITRQHTSAERLKLLLSWVTFSAKDIEFSEWKGDILTVAVTEKDLSKDSDSKFDNAVLKKLDSQLRQWRKISRGKLGNQWFSSSRGRVSRGGIQEESNLITAAAIASDVLVEEVSKIASTYSDVSTDMILDVEKCKGLKMGSYLGVAAASANPPHFIHLCYKPTDGNVKRKLALVGKGLTFDSKELMKFYMGGSVAVFGAAKAFSQIKPPGVEVHFIVAAHENMISGKGMRPGDIVTACNVKTIEVNNTDAEGRFTLADALVYACNQGVNKIIDLEALTGACVVALGPSIAGIFLPSDELAKEVTVASESSLPITRRFSFLAVQWMHIDMAGSVWNDNKCAAPGSESPPWWGVGPQELIILKTSPPAHICFSKPGPIIIPEAPLLEMGITEVPQPLCGMGVGLSWTRSTSLVC</sequence>
<comment type="similarity">
    <text evidence="1">Belongs to the peptidase M17 family.</text>
</comment>
<evidence type="ECO:0000259" key="5">
    <source>
        <dbReference type="Pfam" id="PF00883"/>
    </source>
</evidence>
<dbReference type="EMBL" id="LWDX02075232">
    <property type="protein sequence ID" value="OEL12971.1"/>
    <property type="molecule type" value="Genomic_DNA"/>
</dbReference>
<evidence type="ECO:0000256" key="4">
    <source>
        <dbReference type="ARBA" id="ARBA00022801"/>
    </source>
</evidence>
<evidence type="ECO:0000313" key="7">
    <source>
        <dbReference type="Proteomes" id="UP000095767"/>
    </source>
</evidence>
<dbReference type="Gene3D" id="1.20.58.2220">
    <property type="entry name" value="Formin, FH2 domain"/>
    <property type="match status" value="1"/>
</dbReference>
<evidence type="ECO:0000256" key="2">
    <source>
        <dbReference type="ARBA" id="ARBA00022438"/>
    </source>
</evidence>